<dbReference type="GO" id="GO:0003735">
    <property type="term" value="F:structural constituent of ribosome"/>
    <property type="evidence" value="ECO:0007669"/>
    <property type="project" value="InterPro"/>
</dbReference>
<evidence type="ECO:0000256" key="4">
    <source>
        <dbReference type="RuleBase" id="RU003485"/>
    </source>
</evidence>
<protein>
    <submittedName>
        <fullName evidence="6">17111_t:CDS:1</fullName>
    </submittedName>
</protein>
<feature type="transmembrane region" description="Helical" evidence="5">
    <location>
        <begin position="131"/>
        <end position="149"/>
    </location>
</feature>
<dbReference type="Gene3D" id="3.30.860.10">
    <property type="entry name" value="30s Ribosomal Protein S19, Chain A"/>
    <property type="match status" value="1"/>
</dbReference>
<proteinExistence type="inferred from homology"/>
<evidence type="ECO:0000313" key="7">
    <source>
        <dbReference type="Proteomes" id="UP001153678"/>
    </source>
</evidence>
<comment type="caution">
    <text evidence="6">The sequence shown here is derived from an EMBL/GenBank/DDBJ whole genome shotgun (WGS) entry which is preliminary data.</text>
</comment>
<keyword evidence="5" id="KW-0472">Membrane</keyword>
<feature type="transmembrane region" description="Helical" evidence="5">
    <location>
        <begin position="34"/>
        <end position="53"/>
    </location>
</feature>
<feature type="transmembrane region" description="Helical" evidence="5">
    <location>
        <begin position="266"/>
        <end position="287"/>
    </location>
</feature>
<organism evidence="6 7">
    <name type="scientific">Funneliformis geosporum</name>
    <dbReference type="NCBI Taxonomy" id="1117311"/>
    <lineage>
        <taxon>Eukaryota</taxon>
        <taxon>Fungi</taxon>
        <taxon>Fungi incertae sedis</taxon>
        <taxon>Mucoromycota</taxon>
        <taxon>Glomeromycotina</taxon>
        <taxon>Glomeromycetes</taxon>
        <taxon>Glomerales</taxon>
        <taxon>Glomeraceae</taxon>
        <taxon>Funneliformis</taxon>
    </lineage>
</organism>
<dbReference type="Proteomes" id="UP001153678">
    <property type="component" value="Unassembled WGS sequence"/>
</dbReference>
<evidence type="ECO:0000256" key="3">
    <source>
        <dbReference type="ARBA" id="ARBA00023274"/>
    </source>
</evidence>
<evidence type="ECO:0000256" key="5">
    <source>
        <dbReference type="SAM" id="Phobius"/>
    </source>
</evidence>
<name>A0A9W4SBZ7_9GLOM</name>
<dbReference type="PRINTS" id="PR00975">
    <property type="entry name" value="RIBOSOMALS19"/>
</dbReference>
<dbReference type="InterPro" id="IPR002222">
    <property type="entry name" value="Ribosomal_uS19"/>
</dbReference>
<reference evidence="6" key="1">
    <citation type="submission" date="2022-08" db="EMBL/GenBank/DDBJ databases">
        <authorList>
            <person name="Kallberg Y."/>
            <person name="Tangrot J."/>
            <person name="Rosling A."/>
        </authorList>
    </citation>
    <scope>NUCLEOTIDE SEQUENCE</scope>
    <source>
        <strain evidence="6">Wild A</strain>
    </source>
</reference>
<dbReference type="SUPFAM" id="SSF54570">
    <property type="entry name" value="Ribosomal protein S19"/>
    <property type="match status" value="1"/>
</dbReference>
<dbReference type="GO" id="GO:1990904">
    <property type="term" value="C:ribonucleoprotein complex"/>
    <property type="evidence" value="ECO:0007669"/>
    <property type="project" value="UniProtKB-KW"/>
</dbReference>
<feature type="transmembrane region" description="Helical" evidence="5">
    <location>
        <begin position="170"/>
        <end position="191"/>
    </location>
</feature>
<keyword evidence="3 4" id="KW-0687">Ribonucleoprotein</keyword>
<dbReference type="GO" id="GO:0005840">
    <property type="term" value="C:ribosome"/>
    <property type="evidence" value="ECO:0007669"/>
    <property type="project" value="UniProtKB-KW"/>
</dbReference>
<keyword evidence="5" id="KW-0812">Transmembrane</keyword>
<dbReference type="OrthoDB" id="2384193at2759"/>
<feature type="transmembrane region" description="Helical" evidence="5">
    <location>
        <begin position="197"/>
        <end position="218"/>
    </location>
</feature>
<accession>A0A9W4SBZ7</accession>
<sequence>MASNNEIVGYNGKESDNLMQMSDYSFLERSVHEVYIWIWFILHVWRVIIEAIWCDGFSALRLKHISSFELKSFVTIFILFALPLESFYDIITAKIKYVEGLYLFPGADEVMRAKPRWLWSEENQLWVLPSYYILMVGISFQAITLYLLQCFWNYLVNSIAQVPFMTREEFSFYIVWGVVSVGSFPVLPYVFKNNDVLLEAIPQVVYATQLLILTLLGVRTHQKFRRLIETTSTHKNSTSVIAKIRYFIDMNKLLTTSLAIMSASDLLVAHVNFAAVVEWIVLILIFYPRKGFVGTEAGGTSFNTNTTNLGLSSVNALSSQVTTATKFGTLTSGASVGIGVNINVFPRSHSNSMISSHNFASVSSNNNSVSDLGNYSDNNKEEIIKAPVPLLKRNISISKDGKMLYGETKPLGKVKGAEFVAVEKADPSVIPSYYFMGEFTDRDGNIHKVPPLVNGGERGVIGGNSNNVIPKQEIQINNDDVDNEEEDEEEFFYAIRSAWKGPFFVKFPGLRHAQATKTPIKTQARSCTVLPSFVGLKFLVHNGKDYIPVNITEEMKNQKQVRPLEGKRNYYDGKSL</sequence>
<evidence type="ECO:0000313" key="6">
    <source>
        <dbReference type="EMBL" id="CAI2163732.1"/>
    </source>
</evidence>
<evidence type="ECO:0000256" key="1">
    <source>
        <dbReference type="ARBA" id="ARBA00007345"/>
    </source>
</evidence>
<feature type="transmembrane region" description="Helical" evidence="5">
    <location>
        <begin position="73"/>
        <end position="91"/>
    </location>
</feature>
<comment type="similarity">
    <text evidence="1 4">Belongs to the universal ribosomal protein uS19 family.</text>
</comment>
<evidence type="ECO:0000256" key="2">
    <source>
        <dbReference type="ARBA" id="ARBA00022980"/>
    </source>
</evidence>
<dbReference type="Pfam" id="PF00203">
    <property type="entry name" value="Ribosomal_S19"/>
    <property type="match status" value="1"/>
</dbReference>
<dbReference type="EMBL" id="CAMKVN010000108">
    <property type="protein sequence ID" value="CAI2163732.1"/>
    <property type="molecule type" value="Genomic_DNA"/>
</dbReference>
<gene>
    <name evidence="6" type="ORF">FWILDA_LOCUS1215</name>
</gene>
<keyword evidence="2 4" id="KW-0689">Ribosomal protein</keyword>
<dbReference type="InterPro" id="IPR023575">
    <property type="entry name" value="Ribosomal_uS19_SF"/>
</dbReference>
<keyword evidence="5" id="KW-1133">Transmembrane helix</keyword>
<keyword evidence="7" id="KW-1185">Reference proteome</keyword>
<dbReference type="AlphaFoldDB" id="A0A9W4SBZ7"/>
<dbReference type="GO" id="GO:0006412">
    <property type="term" value="P:translation"/>
    <property type="evidence" value="ECO:0007669"/>
    <property type="project" value="InterPro"/>
</dbReference>